<dbReference type="SUPFAM" id="SSF52833">
    <property type="entry name" value="Thioredoxin-like"/>
    <property type="match status" value="1"/>
</dbReference>
<gene>
    <name evidence="3" type="ORF">Cvel_9384</name>
</gene>
<dbReference type="InterPro" id="IPR013766">
    <property type="entry name" value="Thioredoxin_domain"/>
</dbReference>
<dbReference type="PANTHER" id="PTHR46115">
    <property type="entry name" value="THIOREDOXIN-LIKE PROTEIN 1"/>
    <property type="match status" value="1"/>
</dbReference>
<sequence length="123" mass="13795">MVLTGFSPFVQYGNVDGRVVHLNADGQLEEIFKGVTEKLIVVAFLSKKSLPCNKMYPYLVTLSNEFPNVVFIRIDTDLLELTANKYAVNLLPSFQFYINGIKQGEFSGASENRLRQSVSELAK</sequence>
<evidence type="ECO:0000256" key="1">
    <source>
        <dbReference type="ARBA" id="ARBA00023157"/>
    </source>
</evidence>
<dbReference type="Pfam" id="PF00085">
    <property type="entry name" value="Thioredoxin"/>
    <property type="match status" value="1"/>
</dbReference>
<proteinExistence type="predicted"/>
<keyword evidence="1" id="KW-1015">Disulfide bond</keyword>
<dbReference type="CDD" id="cd02947">
    <property type="entry name" value="TRX_family"/>
    <property type="match status" value="1"/>
</dbReference>
<organism evidence="3">
    <name type="scientific">Chromera velia CCMP2878</name>
    <dbReference type="NCBI Taxonomy" id="1169474"/>
    <lineage>
        <taxon>Eukaryota</taxon>
        <taxon>Sar</taxon>
        <taxon>Alveolata</taxon>
        <taxon>Colpodellida</taxon>
        <taxon>Chromeraceae</taxon>
        <taxon>Chromera</taxon>
    </lineage>
</organism>
<dbReference type="EMBL" id="CDMZ01004320">
    <property type="protein sequence ID" value="CEM49385.1"/>
    <property type="molecule type" value="Genomic_DNA"/>
</dbReference>
<evidence type="ECO:0000259" key="2">
    <source>
        <dbReference type="Pfam" id="PF00085"/>
    </source>
</evidence>
<reference evidence="3" key="1">
    <citation type="submission" date="2014-11" db="EMBL/GenBank/DDBJ databases">
        <authorList>
            <person name="Otto D Thomas"/>
            <person name="Naeem Raeece"/>
        </authorList>
    </citation>
    <scope>NUCLEOTIDE SEQUENCE</scope>
</reference>
<dbReference type="AlphaFoldDB" id="A0A0G4HY06"/>
<feature type="domain" description="Thioredoxin" evidence="2">
    <location>
        <begin position="33"/>
        <end position="119"/>
    </location>
</feature>
<dbReference type="PhylomeDB" id="A0A0G4HY06"/>
<dbReference type="VEuPathDB" id="CryptoDB:Cvel_9384"/>
<dbReference type="InterPro" id="IPR036249">
    <property type="entry name" value="Thioredoxin-like_sf"/>
</dbReference>
<accession>A0A0G4HY06</accession>
<dbReference type="Gene3D" id="3.40.30.10">
    <property type="entry name" value="Glutaredoxin"/>
    <property type="match status" value="1"/>
</dbReference>
<name>A0A0G4HY06_9ALVE</name>
<evidence type="ECO:0000313" key="3">
    <source>
        <dbReference type="EMBL" id="CEM49385.1"/>
    </source>
</evidence>
<protein>
    <recommendedName>
        <fullName evidence="2">Thioredoxin domain-containing protein</fullName>
    </recommendedName>
</protein>